<dbReference type="Pfam" id="PF04376">
    <property type="entry name" value="ATE_N"/>
    <property type="match status" value="1"/>
</dbReference>
<comment type="catalytic activity">
    <reaction evidence="4">
        <text>N-terminal L-aspartyl-[protein] + L-leucyl-tRNA(Leu) = N-terminal L-leucyl-L-aspartyl-[protein] + tRNA(Leu) + H(+)</text>
        <dbReference type="Rhea" id="RHEA:50420"/>
        <dbReference type="Rhea" id="RHEA-COMP:9613"/>
        <dbReference type="Rhea" id="RHEA-COMP:9622"/>
        <dbReference type="Rhea" id="RHEA-COMP:12669"/>
        <dbReference type="Rhea" id="RHEA-COMP:12674"/>
        <dbReference type="ChEBI" id="CHEBI:15378"/>
        <dbReference type="ChEBI" id="CHEBI:64720"/>
        <dbReference type="ChEBI" id="CHEBI:78442"/>
        <dbReference type="ChEBI" id="CHEBI:78494"/>
        <dbReference type="ChEBI" id="CHEBI:133042"/>
        <dbReference type="EC" id="2.3.2.29"/>
    </reaction>
</comment>
<dbReference type="GO" id="GO:0004057">
    <property type="term" value="F:arginyl-tRNA--protein transferase activity"/>
    <property type="evidence" value="ECO:0007669"/>
    <property type="project" value="InterPro"/>
</dbReference>
<reference evidence="7" key="1">
    <citation type="submission" date="2021-11" db="EMBL/GenBank/DDBJ databases">
        <title>Vibrio ZSDE26 sp. nov. and Vibrio ZSDZ34 sp. nov., isolated from coastal seawater in Qingdao.</title>
        <authorList>
            <person name="Zhang P."/>
        </authorList>
    </citation>
    <scope>NUCLEOTIDE SEQUENCE</scope>
    <source>
        <strain evidence="7">ZSDZ34</strain>
    </source>
</reference>
<evidence type="ECO:0000256" key="2">
    <source>
        <dbReference type="ARBA" id="ARBA00022679"/>
    </source>
</evidence>
<evidence type="ECO:0000256" key="1">
    <source>
        <dbReference type="ARBA" id="ARBA00022490"/>
    </source>
</evidence>
<dbReference type="SUPFAM" id="SSF55729">
    <property type="entry name" value="Acyl-CoA N-acyltransferases (Nat)"/>
    <property type="match status" value="1"/>
</dbReference>
<keyword evidence="2 4" id="KW-0808">Transferase</keyword>
<feature type="domain" description="N-end aminoacyl transferase N-terminal" evidence="5">
    <location>
        <begin position="16"/>
        <end position="86"/>
    </location>
</feature>
<dbReference type="NCBIfam" id="NF002345">
    <property type="entry name" value="PRK01305.2-2"/>
    <property type="match status" value="1"/>
</dbReference>
<comment type="subcellular location">
    <subcellularLocation>
        <location evidence="4">Cytoplasm</location>
    </subcellularLocation>
</comment>
<keyword evidence="1 4" id="KW-0963">Cytoplasm</keyword>
<dbReference type="PIRSF" id="PIRSF037208">
    <property type="entry name" value="ATE_pro_prd"/>
    <property type="match status" value="1"/>
</dbReference>
<organism evidence="7 8">
    <name type="scientific">Vibrio gelatinilyticus</name>
    <dbReference type="NCBI Taxonomy" id="2893468"/>
    <lineage>
        <taxon>Bacteria</taxon>
        <taxon>Pseudomonadati</taxon>
        <taxon>Pseudomonadota</taxon>
        <taxon>Gammaproteobacteria</taxon>
        <taxon>Vibrionales</taxon>
        <taxon>Vibrionaceae</taxon>
        <taxon>Vibrio</taxon>
    </lineage>
</organism>
<evidence type="ECO:0000259" key="5">
    <source>
        <dbReference type="Pfam" id="PF04376"/>
    </source>
</evidence>
<evidence type="ECO:0000313" key="7">
    <source>
        <dbReference type="EMBL" id="MCJ2377938.1"/>
    </source>
</evidence>
<dbReference type="InterPro" id="IPR016181">
    <property type="entry name" value="Acyl_CoA_acyltransferase"/>
</dbReference>
<gene>
    <name evidence="4" type="primary">bpt</name>
    <name evidence="7" type="ORF">LNL84_13960</name>
</gene>
<dbReference type="InterPro" id="IPR007471">
    <property type="entry name" value="N-end_Aminoacyl_Trfase_N"/>
</dbReference>
<dbReference type="EMBL" id="JAJNNZ010000011">
    <property type="protein sequence ID" value="MCJ2377938.1"/>
    <property type="molecule type" value="Genomic_DNA"/>
</dbReference>
<evidence type="ECO:0000256" key="3">
    <source>
        <dbReference type="ARBA" id="ARBA00023315"/>
    </source>
</evidence>
<evidence type="ECO:0000256" key="4">
    <source>
        <dbReference type="HAMAP-Rule" id="MF_00689"/>
    </source>
</evidence>
<name>A0A9X2AZU7_9VIBR</name>
<evidence type="ECO:0000313" key="8">
    <source>
        <dbReference type="Proteomes" id="UP001139488"/>
    </source>
</evidence>
<dbReference type="InterPro" id="IPR007472">
    <property type="entry name" value="N-end_Aminoacyl_Trfase_C"/>
</dbReference>
<dbReference type="GO" id="GO:0005737">
    <property type="term" value="C:cytoplasm"/>
    <property type="evidence" value="ECO:0007669"/>
    <property type="project" value="UniProtKB-SubCell"/>
</dbReference>
<dbReference type="GO" id="GO:0071596">
    <property type="term" value="P:ubiquitin-dependent protein catabolic process via the N-end rule pathway"/>
    <property type="evidence" value="ECO:0007669"/>
    <property type="project" value="InterPro"/>
</dbReference>
<dbReference type="PANTHER" id="PTHR21367:SF1">
    <property type="entry name" value="ARGINYL-TRNA--PROTEIN TRANSFERASE 1"/>
    <property type="match status" value="1"/>
</dbReference>
<dbReference type="InterPro" id="IPR017138">
    <property type="entry name" value="Asp_Glu_LeuTrfase"/>
</dbReference>
<dbReference type="AlphaFoldDB" id="A0A9X2AZU7"/>
<dbReference type="EC" id="2.3.2.29" evidence="4"/>
<comment type="similarity">
    <text evidence="4">Belongs to the R-transferase family. Bpt subfamily.</text>
</comment>
<dbReference type="HAMAP" id="MF_00689">
    <property type="entry name" value="Bpt"/>
    <property type="match status" value="1"/>
</dbReference>
<evidence type="ECO:0000259" key="6">
    <source>
        <dbReference type="Pfam" id="PF04377"/>
    </source>
</evidence>
<accession>A0A9X2AZU7</accession>
<comment type="caution">
    <text evidence="7">The sequence shown here is derived from an EMBL/GenBank/DDBJ whole genome shotgun (WGS) entry which is preliminary data.</text>
</comment>
<dbReference type="Pfam" id="PF04377">
    <property type="entry name" value="ATE_C"/>
    <property type="match status" value="1"/>
</dbReference>
<sequence length="232" mass="27707">MNMAQEQIRIGLSRNQPCSYLPNKQERVAVVLEKHCHESDHYEMLLANGFRRSGDTIYKPQCDFCQACQALRVSIKDYQPTKSQKRLLNKAKNLRWEIKDTLDNNWYELYQRYIEERHSKGSMYPPNQQQFYDFSQCTWLNIKYLHIYEHDILISVAITDNLQHSASAFYTFYDPQHPLSLGTLSVLKQLEYCKMAGKQWLYLGYQIDECSAMNYKTNFHRHQKLVNQRWRG</sequence>
<dbReference type="Proteomes" id="UP001139488">
    <property type="component" value="Unassembled WGS sequence"/>
</dbReference>
<keyword evidence="8" id="KW-1185">Reference proteome</keyword>
<dbReference type="GO" id="GO:0008914">
    <property type="term" value="F:leucyl-tRNA--protein transferase activity"/>
    <property type="evidence" value="ECO:0007669"/>
    <property type="project" value="UniProtKB-UniRule"/>
</dbReference>
<dbReference type="RefSeq" id="WP_244358182.1">
    <property type="nucleotide sequence ID" value="NZ_JAJNNZ010000011.1"/>
</dbReference>
<comment type="catalytic activity">
    <reaction evidence="4">
        <text>N-terminal L-glutamyl-[protein] + L-leucyl-tRNA(Leu) = N-terminal L-leucyl-L-glutamyl-[protein] + tRNA(Leu) + H(+)</text>
        <dbReference type="Rhea" id="RHEA:50412"/>
        <dbReference type="Rhea" id="RHEA-COMP:9613"/>
        <dbReference type="Rhea" id="RHEA-COMP:9622"/>
        <dbReference type="Rhea" id="RHEA-COMP:12664"/>
        <dbReference type="Rhea" id="RHEA-COMP:12668"/>
        <dbReference type="ChEBI" id="CHEBI:15378"/>
        <dbReference type="ChEBI" id="CHEBI:64721"/>
        <dbReference type="ChEBI" id="CHEBI:78442"/>
        <dbReference type="ChEBI" id="CHEBI:78494"/>
        <dbReference type="ChEBI" id="CHEBI:133041"/>
        <dbReference type="EC" id="2.3.2.29"/>
    </reaction>
</comment>
<protein>
    <recommendedName>
        <fullName evidence="4">Aspartate/glutamate leucyltransferase</fullName>
        <ecNumber evidence="4">2.3.2.29</ecNumber>
    </recommendedName>
</protein>
<dbReference type="NCBIfam" id="NF002346">
    <property type="entry name" value="PRK01305.2-3"/>
    <property type="match status" value="1"/>
</dbReference>
<dbReference type="PANTHER" id="PTHR21367">
    <property type="entry name" value="ARGININE-TRNA-PROTEIN TRANSFERASE 1"/>
    <property type="match status" value="1"/>
</dbReference>
<comment type="function">
    <text evidence="4">Functions in the N-end rule pathway of protein degradation where it conjugates Leu from its aminoacyl-tRNA to the N-termini of proteins containing an N-terminal aspartate or glutamate.</text>
</comment>
<proteinExistence type="inferred from homology"/>
<keyword evidence="3 4" id="KW-0012">Acyltransferase</keyword>
<dbReference type="InterPro" id="IPR030700">
    <property type="entry name" value="N-end_Aminoacyl_Trfase"/>
</dbReference>
<feature type="domain" description="N-end rule aminoacyl transferase C-terminal" evidence="6">
    <location>
        <begin position="106"/>
        <end position="225"/>
    </location>
</feature>